<evidence type="ECO:0000313" key="8">
    <source>
        <dbReference type="EMBL" id="PRO95939.1"/>
    </source>
</evidence>
<evidence type="ECO:0000256" key="2">
    <source>
        <dbReference type="ARBA" id="ARBA00022737"/>
    </source>
</evidence>
<dbReference type="Pfam" id="PF00874">
    <property type="entry name" value="PRD"/>
    <property type="match status" value="1"/>
</dbReference>
<gene>
    <name evidence="8" type="ORF">C6Y08_02190</name>
    <name evidence="9" type="ORF">D6U18_08710</name>
</gene>
<dbReference type="Gene3D" id="3.40.50.2300">
    <property type="match status" value="1"/>
</dbReference>
<evidence type="ECO:0000259" key="7">
    <source>
        <dbReference type="PROSITE" id="PS51372"/>
    </source>
</evidence>
<feature type="domain" description="PTS EIIA type-2" evidence="5">
    <location>
        <begin position="560"/>
        <end position="703"/>
    </location>
</feature>
<dbReference type="Gene3D" id="3.40.930.10">
    <property type="entry name" value="Mannitol-specific EII, Chain A"/>
    <property type="match status" value="1"/>
</dbReference>
<keyword evidence="2" id="KW-0677">Repeat</keyword>
<dbReference type="SUPFAM" id="SSF55804">
    <property type="entry name" value="Phoshotransferase/anion transport protein"/>
    <property type="match status" value="1"/>
</dbReference>
<dbReference type="Gene3D" id="1.10.10.10">
    <property type="entry name" value="Winged helix-like DNA-binding domain superfamily/Winged helix DNA-binding domain"/>
    <property type="match status" value="1"/>
</dbReference>
<dbReference type="GO" id="GO:0016740">
    <property type="term" value="F:transferase activity"/>
    <property type="evidence" value="ECO:0007669"/>
    <property type="project" value="UniProtKB-KW"/>
</dbReference>
<dbReference type="SUPFAM" id="SSF63520">
    <property type="entry name" value="PTS-regulatory domain, PRD"/>
    <property type="match status" value="1"/>
</dbReference>
<feature type="domain" description="PRD" evidence="7">
    <location>
        <begin position="308"/>
        <end position="415"/>
    </location>
</feature>
<comment type="caution">
    <text evidence="9">The sequence shown here is derived from an EMBL/GenBank/DDBJ whole genome shotgun (WGS) entry which is preliminary data.</text>
</comment>
<dbReference type="PROSITE" id="PS51372">
    <property type="entry name" value="PRD_2"/>
    <property type="match status" value="1"/>
</dbReference>
<accession>A0ABD7ISV0</accession>
<evidence type="ECO:0000259" key="5">
    <source>
        <dbReference type="PROSITE" id="PS51094"/>
    </source>
</evidence>
<dbReference type="PROSITE" id="PS51099">
    <property type="entry name" value="PTS_EIIB_TYPE_2"/>
    <property type="match status" value="1"/>
</dbReference>
<dbReference type="InterPro" id="IPR036095">
    <property type="entry name" value="PTS_EIIB-like_sf"/>
</dbReference>
<dbReference type="CDD" id="cd05568">
    <property type="entry name" value="PTS_IIB_bgl_like"/>
    <property type="match status" value="1"/>
</dbReference>
<dbReference type="EMBL" id="PVOB01000028">
    <property type="protein sequence ID" value="PRO95939.1"/>
    <property type="molecule type" value="Genomic_DNA"/>
</dbReference>
<keyword evidence="3" id="KW-0805">Transcription regulation</keyword>
<protein>
    <submittedName>
        <fullName evidence="9">PRD domain-containing protein</fullName>
    </submittedName>
</protein>
<dbReference type="EMBL" id="RDCJ01000091">
    <property type="protein sequence ID" value="RMW47151.1"/>
    <property type="molecule type" value="Genomic_DNA"/>
</dbReference>
<dbReference type="Pfam" id="PF00359">
    <property type="entry name" value="PTS_EIIA_2"/>
    <property type="match status" value="1"/>
</dbReference>
<reference evidence="9 11" key="2">
    <citation type="submission" date="2018-10" db="EMBL/GenBank/DDBJ databases">
        <title>Genome sequences of five Lactobacillus pentosus strains isolated from brines of traditionally fermented spanish-style green table olives and differences between them.</title>
        <authorList>
            <person name="Jimenez Diaz R."/>
        </authorList>
    </citation>
    <scope>NUCLEOTIDE SEQUENCE [LARGE SCALE GENOMIC DNA]</scope>
    <source>
        <strain evidence="9 11">IG10</strain>
    </source>
</reference>
<evidence type="ECO:0000256" key="4">
    <source>
        <dbReference type="ARBA" id="ARBA00023163"/>
    </source>
</evidence>
<dbReference type="AlphaFoldDB" id="A0ABD7ISV0"/>
<organism evidence="9 11">
    <name type="scientific">Lactiplantibacillus pentosus</name>
    <name type="common">Lactobacillus pentosus</name>
    <dbReference type="NCBI Taxonomy" id="1589"/>
    <lineage>
        <taxon>Bacteria</taxon>
        <taxon>Bacillati</taxon>
        <taxon>Bacillota</taxon>
        <taxon>Bacilli</taxon>
        <taxon>Lactobacillales</taxon>
        <taxon>Lactobacillaceae</taxon>
        <taxon>Lactiplantibacillus</taxon>
    </lineage>
</organism>
<dbReference type="InterPro" id="IPR011608">
    <property type="entry name" value="PRD"/>
</dbReference>
<dbReference type="Gene3D" id="1.10.1790.10">
    <property type="entry name" value="PRD domain"/>
    <property type="match status" value="1"/>
</dbReference>
<dbReference type="PANTHER" id="PTHR30185:SF18">
    <property type="entry name" value="TRANSCRIPTIONAL REGULATOR MTLR"/>
    <property type="match status" value="1"/>
</dbReference>
<evidence type="ECO:0000313" key="9">
    <source>
        <dbReference type="EMBL" id="RMW47151.1"/>
    </source>
</evidence>
<evidence type="ECO:0000313" key="10">
    <source>
        <dbReference type="Proteomes" id="UP000238378"/>
    </source>
</evidence>
<dbReference type="PANTHER" id="PTHR30185">
    <property type="entry name" value="CRYPTIC BETA-GLUCOSIDE BGL OPERON ANTITERMINATOR"/>
    <property type="match status" value="1"/>
</dbReference>
<dbReference type="Proteomes" id="UP000276249">
    <property type="component" value="Unassembled WGS sequence"/>
</dbReference>
<dbReference type="InterPro" id="IPR036388">
    <property type="entry name" value="WH-like_DNA-bd_sf"/>
</dbReference>
<evidence type="ECO:0000259" key="6">
    <source>
        <dbReference type="PROSITE" id="PS51099"/>
    </source>
</evidence>
<reference evidence="8 10" key="1">
    <citation type="submission" date="2018-03" db="EMBL/GenBank/DDBJ databases">
        <title>Draft Genome Sequences of six Lactobacillus pentosus Strains Isolated from Brines of Traditionally Fermented Spanish-Style Green Table Olives.</title>
        <authorList>
            <person name="Calero-Delgado B."/>
            <person name="Martin-Platero A.M."/>
            <person name="Perez-Pulido A.J."/>
            <person name="Benitez-Cabello A."/>
            <person name="Casimiro-Soriguer C.S."/>
            <person name="Martinez-Bueno M."/>
            <person name="Arroyo-Lopez F.N."/>
            <person name="Rodriguez-Gomez F."/>
            <person name="Bautista-Gallego J."/>
            <person name="Garrido-Fernandez A."/>
            <person name="Jimenez-Diaz R."/>
        </authorList>
    </citation>
    <scope>NUCLEOTIDE SEQUENCE [LARGE SCALE GENOMIC DNA]</scope>
    <source>
        <strain evidence="8 10">IG2</strain>
    </source>
</reference>
<evidence type="ECO:0000313" key="11">
    <source>
        <dbReference type="Proteomes" id="UP000276249"/>
    </source>
</evidence>
<evidence type="ECO:0000256" key="1">
    <source>
        <dbReference type="ARBA" id="ARBA00022679"/>
    </source>
</evidence>
<dbReference type="InterPro" id="IPR036634">
    <property type="entry name" value="PRD_sf"/>
</dbReference>
<evidence type="ECO:0000256" key="3">
    <source>
        <dbReference type="ARBA" id="ARBA00023015"/>
    </source>
</evidence>
<dbReference type="InterPro" id="IPR050661">
    <property type="entry name" value="BglG_antiterminators"/>
</dbReference>
<keyword evidence="1" id="KW-0808">Transferase</keyword>
<dbReference type="SUPFAM" id="SSF52794">
    <property type="entry name" value="PTS system IIB component-like"/>
    <property type="match status" value="1"/>
</dbReference>
<sequence length="707" mass="79790">MADKLTNQERRLLQVLAEESHYLSAENLAISLQVSKRSIYNYLNSVSRKLINAGIVPPRNINGAGYYLTSDSKLSVHDLLATKTDEADSRVHRVSPSERRNILLVALFAGERDITITRLMRITGVARNTVISDLDWARKELNNNQIELVGTKEGHVLKGEEILIRNYFQTHFSALMDGYEWLRKYRANDSFFEGKDTVGLNTMLNDWLHLVERQSERAFSDDAIRMIEFYYAFVLMRVLSGHFIPQNSFPSNLEDRRELRDKKEFGLASNLLAQVGVEVTNHDAESLYLESLLLSGQLRSVGSDEQDDVKTKVYSAAIEVVDSFQQITGFSFYDRSQLISELYVHLLSTYYRVKYQRQYRDGMVKAIEANYPDIYTYTELSIRPFEKLNAHPLNENELSLIAIYFGSQMYQDESHLGSALLVCSTGLGTSRMLKAQLESAFKGLKIVGPITKRNYNSIRQISEDIVLSTIPLSKKNKSVLVLQPIMNDQEISDLTKQLAVKGIVMPTLPANKISALLDVISDNAEIINQTSLITGIKEVLSFSVKPYSKKERGYQPLLSELINEHTIQFAKANHMNWQQAIALAAEPLLVSGSVEQSYIDAMITNVHNNGPYINIGDRIAFAHARPEEGVNELGMALLCLDKPINLLDDKHPIQLVFVLAASDDRSHLKALAELASMLGDKRRLHQLLDATKISEVEDVIAEGEKQL</sequence>
<feature type="domain" description="PTS EIIB type-2" evidence="6">
    <location>
        <begin position="417"/>
        <end position="506"/>
    </location>
</feature>
<dbReference type="InterPro" id="IPR002178">
    <property type="entry name" value="PTS_EIIA_type-2_dom"/>
</dbReference>
<dbReference type="InterPro" id="IPR013011">
    <property type="entry name" value="PTS_EIIB_2"/>
</dbReference>
<dbReference type="InterPro" id="IPR016152">
    <property type="entry name" value="PTrfase/Anion_transptr"/>
</dbReference>
<proteinExistence type="predicted"/>
<name>A0ABD7ISV0_LACPE</name>
<dbReference type="CDD" id="cd00211">
    <property type="entry name" value="PTS_IIA_fru"/>
    <property type="match status" value="1"/>
</dbReference>
<dbReference type="RefSeq" id="WP_088770675.1">
    <property type="nucleotide sequence ID" value="NZ_CP022130.1"/>
</dbReference>
<keyword evidence="4" id="KW-0804">Transcription</keyword>
<dbReference type="PROSITE" id="PS51094">
    <property type="entry name" value="PTS_EIIA_TYPE_2"/>
    <property type="match status" value="1"/>
</dbReference>
<keyword evidence="10" id="KW-1185">Reference proteome</keyword>
<dbReference type="Proteomes" id="UP000238378">
    <property type="component" value="Unassembled WGS sequence"/>
</dbReference>